<evidence type="ECO:0000256" key="5">
    <source>
        <dbReference type="ARBA" id="ARBA00023237"/>
    </source>
</evidence>
<evidence type="ECO:0000256" key="3">
    <source>
        <dbReference type="ARBA" id="ARBA00022729"/>
    </source>
</evidence>
<dbReference type="EMBL" id="QEAS01000005">
    <property type="protein sequence ID" value="PWG81251.1"/>
    <property type="molecule type" value="Genomic_DNA"/>
</dbReference>
<comment type="similarity">
    <text evidence="2">Belongs to the SusD family.</text>
</comment>
<dbReference type="GO" id="GO:0009279">
    <property type="term" value="C:cell outer membrane"/>
    <property type="evidence" value="ECO:0007669"/>
    <property type="project" value="UniProtKB-SubCell"/>
</dbReference>
<protein>
    <submittedName>
        <fullName evidence="8">RagB/SusD family nutrient uptake outer membrane protein</fullName>
    </submittedName>
</protein>
<gene>
    <name evidence="8" type="ORF">DDR33_07695</name>
</gene>
<evidence type="ECO:0000256" key="1">
    <source>
        <dbReference type="ARBA" id="ARBA00004442"/>
    </source>
</evidence>
<keyword evidence="9" id="KW-1185">Reference proteome</keyword>
<dbReference type="SUPFAM" id="SSF48452">
    <property type="entry name" value="TPR-like"/>
    <property type="match status" value="1"/>
</dbReference>
<evidence type="ECO:0000313" key="9">
    <source>
        <dbReference type="Proteomes" id="UP000245647"/>
    </source>
</evidence>
<dbReference type="InterPro" id="IPR011990">
    <property type="entry name" value="TPR-like_helical_dom_sf"/>
</dbReference>
<dbReference type="Pfam" id="PF07980">
    <property type="entry name" value="SusD_RagB"/>
    <property type="match status" value="1"/>
</dbReference>
<proteinExistence type="inferred from homology"/>
<evidence type="ECO:0000256" key="2">
    <source>
        <dbReference type="ARBA" id="ARBA00006275"/>
    </source>
</evidence>
<evidence type="ECO:0000259" key="7">
    <source>
        <dbReference type="Pfam" id="PF14322"/>
    </source>
</evidence>
<comment type="subcellular location">
    <subcellularLocation>
        <location evidence="1">Cell outer membrane</location>
    </subcellularLocation>
</comment>
<sequence length="667" mass="76536">MKAKYIIIILLAGSGLFTNSCKDYLNVEHYFNDRQSEERIFNSRDYTEQWLAYCYNQLLNYNLEIGHKNFTVSNYADDMFYNEGGNGADYRRFKFGEYDYNWYKDSWSQSYAGIRQASVMINTMAEGGTFSDKEVAQYKAEARFIRAYLYWLLLRKYGPVPIMPEKGVDYDLTYDKLSYPRNTYDEVADFISSEMVLAAKDLPLKRDNRNIARPTRGAALATRAKALLYAASPLANGNTEMAIFTDSEGKVLISQQYSEEKWARAAAAAKDVMDLNVYKLYTAEIKNKGTTDYPATIIPPYNPKYSNKNFPEGWANIDPFESYRALFNGDLYAAENPEMIFTRGENQTDQEHGVIALTRHQMPQMAGGWNCHGLTLKQCDAYDMSDGRPFNRAEILAKYGSNMFVQSSEVDQFKPLKANVWKEFANREPRFYASVAYSGAVWTMSSATNDPGNNTNKQVFYYRGENEGRVNGDRWLPTGIGMMKYVNPKDNASNGGNIYPKVEIAIRYADILLMYAEALNELSGSYNIPSWDGTTTHAISRDINEIGKAISPVRIRAGVPDYEMQVYADRNSLRNSIKHERQIELLAENQRYYDLRRWKDAPVEEAKQIYGYNTLITKGNAALFYSPIPVPLLQTAFSLKMYFWPIDWDELRKNKRMTQAPGWPSFD</sequence>
<organism evidence="8 9">
    <name type="scientific">Pararcticibacter amylolyticus</name>
    <dbReference type="NCBI Taxonomy" id="2173175"/>
    <lineage>
        <taxon>Bacteria</taxon>
        <taxon>Pseudomonadati</taxon>
        <taxon>Bacteroidota</taxon>
        <taxon>Sphingobacteriia</taxon>
        <taxon>Sphingobacteriales</taxon>
        <taxon>Sphingobacteriaceae</taxon>
        <taxon>Pararcticibacter</taxon>
    </lineage>
</organism>
<keyword evidence="5" id="KW-0998">Cell outer membrane</keyword>
<keyword evidence="3" id="KW-0732">Signal</keyword>
<dbReference type="Pfam" id="PF14322">
    <property type="entry name" value="SusD-like_3"/>
    <property type="match status" value="1"/>
</dbReference>
<dbReference type="InterPro" id="IPR012944">
    <property type="entry name" value="SusD_RagB_dom"/>
</dbReference>
<comment type="caution">
    <text evidence="8">The sequence shown here is derived from an EMBL/GenBank/DDBJ whole genome shotgun (WGS) entry which is preliminary data.</text>
</comment>
<name>A0A2U2PIN6_9SPHI</name>
<dbReference type="OrthoDB" id="608091at2"/>
<evidence type="ECO:0000313" key="8">
    <source>
        <dbReference type="EMBL" id="PWG81251.1"/>
    </source>
</evidence>
<feature type="domain" description="SusD-like N-terminal" evidence="7">
    <location>
        <begin position="23"/>
        <end position="226"/>
    </location>
</feature>
<dbReference type="InterPro" id="IPR033985">
    <property type="entry name" value="SusD-like_N"/>
</dbReference>
<dbReference type="Proteomes" id="UP000245647">
    <property type="component" value="Unassembled WGS sequence"/>
</dbReference>
<dbReference type="AlphaFoldDB" id="A0A2U2PIN6"/>
<reference evidence="8 9" key="1">
    <citation type="submission" date="2018-04" db="EMBL/GenBank/DDBJ databases">
        <title>Pedobacter chongqingensis sp. nov., isolated from a rottenly hemp rope.</title>
        <authorList>
            <person name="Cai Y."/>
        </authorList>
    </citation>
    <scope>NUCLEOTIDE SEQUENCE [LARGE SCALE GENOMIC DNA]</scope>
    <source>
        <strain evidence="8 9">FJ4-8</strain>
    </source>
</reference>
<evidence type="ECO:0000256" key="4">
    <source>
        <dbReference type="ARBA" id="ARBA00023136"/>
    </source>
</evidence>
<feature type="domain" description="RagB/SusD" evidence="6">
    <location>
        <begin position="337"/>
        <end position="663"/>
    </location>
</feature>
<dbReference type="RefSeq" id="WP_109415193.1">
    <property type="nucleotide sequence ID" value="NZ_QEAS01000005.1"/>
</dbReference>
<keyword evidence="4" id="KW-0472">Membrane</keyword>
<dbReference type="Gene3D" id="1.25.40.390">
    <property type="match status" value="1"/>
</dbReference>
<accession>A0A2U2PIN6</accession>
<evidence type="ECO:0000259" key="6">
    <source>
        <dbReference type="Pfam" id="PF07980"/>
    </source>
</evidence>